<feature type="domain" description="TPM" evidence="1">
    <location>
        <begin position="33"/>
        <end position="157"/>
    </location>
</feature>
<dbReference type="RefSeq" id="WP_105472338.1">
    <property type="nucleotide sequence ID" value="NZ_PVEO01000001.1"/>
</dbReference>
<protein>
    <recommendedName>
        <fullName evidence="1">TPM domain-containing protein</fullName>
    </recommendedName>
</protein>
<gene>
    <name evidence="2" type="ORF">CLV33_101210</name>
</gene>
<evidence type="ECO:0000313" key="2">
    <source>
        <dbReference type="EMBL" id="PQV51288.1"/>
    </source>
</evidence>
<organism evidence="2 3">
    <name type="scientific">Jejuia pallidilutea</name>
    <dbReference type="NCBI Taxonomy" id="504487"/>
    <lineage>
        <taxon>Bacteria</taxon>
        <taxon>Pseudomonadati</taxon>
        <taxon>Bacteroidota</taxon>
        <taxon>Flavobacteriia</taxon>
        <taxon>Flavobacteriales</taxon>
        <taxon>Flavobacteriaceae</taxon>
        <taxon>Jejuia</taxon>
    </lineage>
</organism>
<proteinExistence type="predicted"/>
<dbReference type="Proteomes" id="UP000251545">
    <property type="component" value="Unassembled WGS sequence"/>
</dbReference>
<dbReference type="EMBL" id="PVEO01000001">
    <property type="protein sequence ID" value="PQV51288.1"/>
    <property type="molecule type" value="Genomic_DNA"/>
</dbReference>
<dbReference type="PROSITE" id="PS51257">
    <property type="entry name" value="PROKAR_LIPOPROTEIN"/>
    <property type="match status" value="1"/>
</dbReference>
<sequence length="160" mass="18261">MQLIRFYITILIFVLTSCKTKTNTEVLKNNAVVQDYAHLFSDMEKDALSKKIIDYEIASTNEICVYTIDSLPKKVSAHYYATTLAEKLSVGKKEKDNGLLILISKYNRDIAITTGYSTEKTITDYKCKRVIDSTIIPHFKNGEYFMGINTGLDSLITKWH</sequence>
<comment type="caution">
    <text evidence="2">The sequence shown here is derived from an EMBL/GenBank/DDBJ whole genome shotgun (WGS) entry which is preliminary data.</text>
</comment>
<dbReference type="PANTHER" id="PTHR30373">
    <property type="entry name" value="UPF0603 PROTEIN YGCG"/>
    <property type="match status" value="1"/>
</dbReference>
<dbReference type="AlphaFoldDB" id="A0A362X342"/>
<evidence type="ECO:0000313" key="3">
    <source>
        <dbReference type="Proteomes" id="UP000251545"/>
    </source>
</evidence>
<dbReference type="Gene3D" id="3.10.310.50">
    <property type="match status" value="1"/>
</dbReference>
<reference evidence="2 3" key="1">
    <citation type="submission" date="2018-02" db="EMBL/GenBank/DDBJ databases">
        <title>Genomic Encyclopedia of Archaeal and Bacterial Type Strains, Phase II (KMG-II): from individual species to whole genera.</title>
        <authorList>
            <person name="Goeker M."/>
        </authorList>
    </citation>
    <scope>NUCLEOTIDE SEQUENCE [LARGE SCALE GENOMIC DNA]</scope>
    <source>
        <strain evidence="2 3">DSM 21165</strain>
    </source>
</reference>
<accession>A0A362X342</accession>
<dbReference type="PANTHER" id="PTHR30373:SF2">
    <property type="entry name" value="UPF0603 PROTEIN YGCG"/>
    <property type="match status" value="1"/>
</dbReference>
<dbReference type="Pfam" id="PF04536">
    <property type="entry name" value="TPM_phosphatase"/>
    <property type="match status" value="1"/>
</dbReference>
<evidence type="ECO:0000259" key="1">
    <source>
        <dbReference type="Pfam" id="PF04536"/>
    </source>
</evidence>
<dbReference type="InterPro" id="IPR007621">
    <property type="entry name" value="TPM_dom"/>
</dbReference>
<name>A0A362X342_9FLAO</name>